<dbReference type="Gene3D" id="3.40.930.10">
    <property type="entry name" value="Mannitol-specific EII, Chain A"/>
    <property type="match status" value="1"/>
</dbReference>
<dbReference type="EMBL" id="CP124755">
    <property type="protein sequence ID" value="WGZ91848.1"/>
    <property type="molecule type" value="Genomic_DNA"/>
</dbReference>
<name>A0AA95KLF6_9GAMM</name>
<dbReference type="GO" id="GO:0030295">
    <property type="term" value="F:protein kinase activator activity"/>
    <property type="evidence" value="ECO:0007669"/>
    <property type="project" value="TreeGrafter"/>
</dbReference>
<feature type="domain" description="PTS EIIA type-2" evidence="1">
    <location>
        <begin position="5"/>
        <end position="149"/>
    </location>
</feature>
<dbReference type="InterPro" id="IPR016152">
    <property type="entry name" value="PTrfase/Anion_transptr"/>
</dbReference>
<dbReference type="KEGG" id="tdu:QJT80_05050"/>
<evidence type="ECO:0000313" key="2">
    <source>
        <dbReference type="EMBL" id="WGZ91848.1"/>
    </source>
</evidence>
<dbReference type="InterPro" id="IPR002178">
    <property type="entry name" value="PTS_EIIA_type-2_dom"/>
</dbReference>
<dbReference type="PANTHER" id="PTHR47738">
    <property type="entry name" value="PTS SYSTEM FRUCTOSE-LIKE EIIA COMPONENT-RELATED"/>
    <property type="match status" value="1"/>
</dbReference>
<keyword evidence="2" id="KW-0813">Transport</keyword>
<gene>
    <name evidence="2" type="ORF">QJT80_05050</name>
</gene>
<keyword evidence="2" id="KW-0762">Sugar transport</keyword>
<dbReference type="PROSITE" id="PS00372">
    <property type="entry name" value="PTS_EIIA_TYPE_2_HIS"/>
    <property type="match status" value="1"/>
</dbReference>
<dbReference type="AlphaFoldDB" id="A0AA95KLF6"/>
<dbReference type="Proteomes" id="UP001300672">
    <property type="component" value="Chromosome"/>
</dbReference>
<dbReference type="Pfam" id="PF00359">
    <property type="entry name" value="PTS_EIIA_2"/>
    <property type="match status" value="1"/>
</dbReference>
<reference evidence="2" key="1">
    <citation type="journal article" date="2023" name="Int. J. Mol. Sci.">
        <title>Metagenomics Revealed a New Genus 'Candidatus Thiocaldithrix dubininis' gen. nov., sp. nov. and a New Species 'Candidatus Thiothrix putei' sp. nov. in the Family Thiotrichaceae, Some Members of Which Have Traits of Both Na+- and H+-Motive Energetics.</title>
        <authorList>
            <person name="Ravin N.V."/>
            <person name="Muntyan M.S."/>
            <person name="Smolyakov D.D."/>
            <person name="Rudenko T.S."/>
            <person name="Beletsky A.V."/>
            <person name="Mardanov A.V."/>
            <person name="Grabovich M.Y."/>
        </authorList>
    </citation>
    <scope>NUCLEOTIDE SEQUENCE</scope>
    <source>
        <strain evidence="2">GKL-01</strain>
    </source>
</reference>
<organism evidence="2">
    <name type="scientific">Candidatus Thiocaldithrix dubininis</name>
    <dbReference type="NCBI Taxonomy" id="3080823"/>
    <lineage>
        <taxon>Bacteria</taxon>
        <taxon>Pseudomonadati</taxon>
        <taxon>Pseudomonadota</taxon>
        <taxon>Gammaproteobacteria</taxon>
        <taxon>Thiotrichales</taxon>
        <taxon>Thiotrichaceae</taxon>
        <taxon>Candidatus Thiocaldithrix</taxon>
    </lineage>
</organism>
<dbReference type="InterPro" id="IPR051541">
    <property type="entry name" value="PTS_SugarTrans_NitroReg"/>
</dbReference>
<sequence>MQTVPLLLPAQVACFEELSSRKRVFEKLAELLTQQQPTLGIEEVLEALTNREKLGSTTLGNGIAIPHACLNIPTPLMALVVLEQGVKMDTPDKKPVQIFLAIIVPSQASDTYRSIISQLATLLTQPSLIENLPLGSQTSDALLTYLNSALQPLQLDNAMLAA</sequence>
<accession>A0AA95KLF6</accession>
<protein>
    <submittedName>
        <fullName evidence="2">PTS sugar transporter subunit IIA</fullName>
    </submittedName>
</protein>
<proteinExistence type="predicted"/>
<evidence type="ECO:0000259" key="1">
    <source>
        <dbReference type="PROSITE" id="PS51094"/>
    </source>
</evidence>
<dbReference type="PANTHER" id="PTHR47738:SF1">
    <property type="entry name" value="NITROGEN REGULATORY PROTEIN"/>
    <property type="match status" value="1"/>
</dbReference>
<dbReference type="PROSITE" id="PS51094">
    <property type="entry name" value="PTS_EIIA_TYPE_2"/>
    <property type="match status" value="1"/>
</dbReference>
<dbReference type="SUPFAM" id="SSF55804">
    <property type="entry name" value="Phoshotransferase/anion transport protein"/>
    <property type="match status" value="1"/>
</dbReference>
<dbReference type="CDD" id="cd00211">
    <property type="entry name" value="PTS_IIA_fru"/>
    <property type="match status" value="1"/>
</dbReference>
<reference evidence="2" key="2">
    <citation type="submission" date="2023-04" db="EMBL/GenBank/DDBJ databases">
        <authorList>
            <person name="Beletskiy A.V."/>
            <person name="Mardanov A.V."/>
            <person name="Ravin N.V."/>
        </authorList>
    </citation>
    <scope>NUCLEOTIDE SEQUENCE</scope>
    <source>
        <strain evidence="2">GKL-01</strain>
    </source>
</reference>